<gene>
    <name evidence="2" type="ORF">U6N30_05310</name>
</gene>
<dbReference type="Proteomes" id="UP001324287">
    <property type="component" value="Chromosome"/>
</dbReference>
<sequence length="96" mass="10459">MTNQITDPAVLLGDGIPAAREAVAELAAEDGLDLYAVFVSSFDNTNPGEWARDTARMSDLDENDLLLAVAVGGTTYEYGYWVNEEFPSPRWTSSAR</sequence>
<dbReference type="Pfam" id="PF04536">
    <property type="entry name" value="TPM_phosphatase"/>
    <property type="match status" value="1"/>
</dbReference>
<feature type="domain" description="TPM" evidence="1">
    <location>
        <begin position="14"/>
        <end position="93"/>
    </location>
</feature>
<organism evidence="2 3">
    <name type="scientific">Blastococcus brunescens</name>
    <dbReference type="NCBI Taxonomy" id="1564165"/>
    <lineage>
        <taxon>Bacteria</taxon>
        <taxon>Bacillati</taxon>
        <taxon>Actinomycetota</taxon>
        <taxon>Actinomycetes</taxon>
        <taxon>Geodermatophilales</taxon>
        <taxon>Geodermatophilaceae</taxon>
        <taxon>Blastococcus</taxon>
    </lineage>
</organism>
<dbReference type="Gene3D" id="3.10.310.50">
    <property type="match status" value="1"/>
</dbReference>
<protein>
    <recommendedName>
        <fullName evidence="1">TPM domain-containing protein</fullName>
    </recommendedName>
</protein>
<keyword evidence="3" id="KW-1185">Reference proteome</keyword>
<reference evidence="2 3" key="1">
    <citation type="submission" date="2023-12" db="EMBL/GenBank/DDBJ databases">
        <title>Blastococcus brunescens sp. nov., an actonobacterium isolated from sandstone collected in sahara desert.</title>
        <authorList>
            <person name="Gtari M."/>
            <person name="Ghodhbane F."/>
        </authorList>
    </citation>
    <scope>NUCLEOTIDE SEQUENCE [LARGE SCALE GENOMIC DNA]</scope>
    <source>
        <strain evidence="2 3">BMG 8361</strain>
    </source>
</reference>
<evidence type="ECO:0000313" key="2">
    <source>
        <dbReference type="EMBL" id="WRL65107.1"/>
    </source>
</evidence>
<evidence type="ECO:0000313" key="3">
    <source>
        <dbReference type="Proteomes" id="UP001324287"/>
    </source>
</evidence>
<proteinExistence type="predicted"/>
<dbReference type="EMBL" id="CP141261">
    <property type="protein sequence ID" value="WRL65107.1"/>
    <property type="molecule type" value="Genomic_DNA"/>
</dbReference>
<evidence type="ECO:0000259" key="1">
    <source>
        <dbReference type="Pfam" id="PF04536"/>
    </source>
</evidence>
<dbReference type="InterPro" id="IPR007621">
    <property type="entry name" value="TPM_dom"/>
</dbReference>
<accession>A0ABZ1B2R7</accession>
<dbReference type="RefSeq" id="WP_324276431.1">
    <property type="nucleotide sequence ID" value="NZ_CP141261.1"/>
</dbReference>
<name>A0ABZ1B2R7_9ACTN</name>